<evidence type="ECO:0000313" key="4">
    <source>
        <dbReference type="Proteomes" id="UP000499080"/>
    </source>
</evidence>
<feature type="domain" description="DNA helicase Pif1-like DEAD-box helicase" evidence="2">
    <location>
        <begin position="2"/>
        <end position="149"/>
    </location>
</feature>
<keyword evidence="1" id="KW-0234">DNA repair</keyword>
<dbReference type="Gene3D" id="3.40.50.300">
    <property type="entry name" value="P-loop containing nucleotide triphosphate hydrolases"/>
    <property type="match status" value="1"/>
</dbReference>
<keyword evidence="1" id="KW-0227">DNA damage</keyword>
<comment type="caution">
    <text evidence="3">The sequence shown here is derived from an EMBL/GenBank/DDBJ whole genome shotgun (WGS) entry which is preliminary data.</text>
</comment>
<dbReference type="GO" id="GO:0016887">
    <property type="term" value="F:ATP hydrolysis activity"/>
    <property type="evidence" value="ECO:0007669"/>
    <property type="project" value="RHEA"/>
</dbReference>
<comment type="catalytic activity">
    <reaction evidence="1">
        <text>ATP + H2O = ADP + phosphate + H(+)</text>
        <dbReference type="Rhea" id="RHEA:13065"/>
        <dbReference type="ChEBI" id="CHEBI:15377"/>
        <dbReference type="ChEBI" id="CHEBI:15378"/>
        <dbReference type="ChEBI" id="CHEBI:30616"/>
        <dbReference type="ChEBI" id="CHEBI:43474"/>
        <dbReference type="ChEBI" id="CHEBI:456216"/>
        <dbReference type="EC" id="5.6.2.3"/>
    </reaction>
</comment>
<protein>
    <recommendedName>
        <fullName evidence="1">ATP-dependent DNA helicase</fullName>
        <ecNumber evidence="1">5.6.2.3</ecNumber>
    </recommendedName>
</protein>
<dbReference type="Proteomes" id="UP000499080">
    <property type="component" value="Unassembled WGS sequence"/>
</dbReference>
<keyword evidence="1" id="KW-0378">Hydrolase</keyword>
<reference evidence="3 4" key="1">
    <citation type="journal article" date="2019" name="Sci. Rep.">
        <title>Orb-weaving spider Araneus ventricosus genome elucidates the spidroin gene catalogue.</title>
        <authorList>
            <person name="Kono N."/>
            <person name="Nakamura H."/>
            <person name="Ohtoshi R."/>
            <person name="Moran D.A.P."/>
            <person name="Shinohara A."/>
            <person name="Yoshida Y."/>
            <person name="Fujiwara M."/>
            <person name="Mori M."/>
            <person name="Tomita M."/>
            <person name="Arakawa K."/>
        </authorList>
    </citation>
    <scope>NUCLEOTIDE SEQUENCE [LARGE SCALE GENOMIC DNA]</scope>
</reference>
<comment type="similarity">
    <text evidence="1">Belongs to the helicase family.</text>
</comment>
<evidence type="ECO:0000313" key="3">
    <source>
        <dbReference type="EMBL" id="GBM36654.1"/>
    </source>
</evidence>
<name>A0A4Y2FAL4_ARAVE</name>
<dbReference type="PANTHER" id="PTHR10492:SF57">
    <property type="entry name" value="ATP-DEPENDENT DNA HELICASE"/>
    <property type="match status" value="1"/>
</dbReference>
<keyword evidence="1" id="KW-0547">Nucleotide-binding</keyword>
<dbReference type="EC" id="5.6.2.3" evidence="1"/>
<dbReference type="PANTHER" id="PTHR10492">
    <property type="match status" value="1"/>
</dbReference>
<dbReference type="InterPro" id="IPR010285">
    <property type="entry name" value="DNA_helicase_pif1-like_DEAD"/>
</dbReference>
<dbReference type="GO" id="GO:0006281">
    <property type="term" value="P:DNA repair"/>
    <property type="evidence" value="ECO:0007669"/>
    <property type="project" value="UniProtKB-KW"/>
</dbReference>
<dbReference type="AlphaFoldDB" id="A0A4Y2FAL4"/>
<evidence type="ECO:0000256" key="1">
    <source>
        <dbReference type="RuleBase" id="RU363044"/>
    </source>
</evidence>
<sequence length="221" mass="25515">MTGGRTAHSMLQIPIDLIHNEIPVCNFKKESAKADVLQEAKVLFWDDISMMHKHGVEAVNRTLQDLRRNEDLMGGLIVVLVGDFRQSLPVIPRGTVADKIKACLKSSYLWKQVKIMKLTTNMRIQNNCQNSQRFSDYLPKSFDGQEATTENGKIRLSNEFCKICPTLENLINQVYPDITLNIQNINWFQERVILTPLNEKVREINFTLQEKFQLLQEHTTQ</sequence>
<comment type="cofactor">
    <cofactor evidence="1">
        <name>Mg(2+)</name>
        <dbReference type="ChEBI" id="CHEBI:18420"/>
    </cofactor>
</comment>
<keyword evidence="4" id="KW-1185">Reference proteome</keyword>
<evidence type="ECO:0000259" key="2">
    <source>
        <dbReference type="Pfam" id="PF05970"/>
    </source>
</evidence>
<keyword evidence="1" id="KW-0233">DNA recombination</keyword>
<organism evidence="3 4">
    <name type="scientific">Araneus ventricosus</name>
    <name type="common">Orbweaver spider</name>
    <name type="synonym">Epeira ventricosa</name>
    <dbReference type="NCBI Taxonomy" id="182803"/>
    <lineage>
        <taxon>Eukaryota</taxon>
        <taxon>Metazoa</taxon>
        <taxon>Ecdysozoa</taxon>
        <taxon>Arthropoda</taxon>
        <taxon>Chelicerata</taxon>
        <taxon>Arachnida</taxon>
        <taxon>Araneae</taxon>
        <taxon>Araneomorphae</taxon>
        <taxon>Entelegynae</taxon>
        <taxon>Araneoidea</taxon>
        <taxon>Araneidae</taxon>
        <taxon>Araneus</taxon>
    </lineage>
</organism>
<proteinExistence type="inferred from homology"/>
<dbReference type="EMBL" id="BGPR01000817">
    <property type="protein sequence ID" value="GBM36654.1"/>
    <property type="molecule type" value="Genomic_DNA"/>
</dbReference>
<dbReference type="GO" id="GO:0005524">
    <property type="term" value="F:ATP binding"/>
    <property type="evidence" value="ECO:0007669"/>
    <property type="project" value="UniProtKB-KW"/>
</dbReference>
<dbReference type="Pfam" id="PF05970">
    <property type="entry name" value="PIF1"/>
    <property type="match status" value="1"/>
</dbReference>
<gene>
    <name evidence="3" type="ORF">AVEN_221929_1</name>
</gene>
<accession>A0A4Y2FAL4</accession>
<dbReference type="OrthoDB" id="6427864at2759"/>
<dbReference type="InterPro" id="IPR027417">
    <property type="entry name" value="P-loop_NTPase"/>
</dbReference>
<dbReference type="GO" id="GO:0043139">
    <property type="term" value="F:5'-3' DNA helicase activity"/>
    <property type="evidence" value="ECO:0007669"/>
    <property type="project" value="UniProtKB-EC"/>
</dbReference>
<keyword evidence="1" id="KW-0067">ATP-binding</keyword>
<keyword evidence="1" id="KW-0347">Helicase</keyword>
<dbReference type="SUPFAM" id="SSF52540">
    <property type="entry name" value="P-loop containing nucleoside triphosphate hydrolases"/>
    <property type="match status" value="1"/>
</dbReference>
<dbReference type="GO" id="GO:0006310">
    <property type="term" value="P:DNA recombination"/>
    <property type="evidence" value="ECO:0007669"/>
    <property type="project" value="UniProtKB-KW"/>
</dbReference>
<dbReference type="GO" id="GO:0000723">
    <property type="term" value="P:telomere maintenance"/>
    <property type="evidence" value="ECO:0007669"/>
    <property type="project" value="InterPro"/>
</dbReference>